<dbReference type="EMBL" id="DQAY01000181">
    <property type="protein sequence ID" value="HCO26872.1"/>
    <property type="molecule type" value="Genomic_DNA"/>
</dbReference>
<feature type="transmembrane region" description="Helical" evidence="1">
    <location>
        <begin position="58"/>
        <end position="78"/>
    </location>
</feature>
<accession>A0A3D3RFL5</accession>
<keyword evidence="1" id="KW-1133">Transmembrane helix</keyword>
<comment type="caution">
    <text evidence="2">The sequence shown here is derived from an EMBL/GenBank/DDBJ whole genome shotgun (WGS) entry which is preliminary data.</text>
</comment>
<evidence type="ECO:0000256" key="1">
    <source>
        <dbReference type="SAM" id="Phobius"/>
    </source>
</evidence>
<proteinExistence type="predicted"/>
<protein>
    <submittedName>
        <fullName evidence="2">Uncharacterized protein</fullName>
    </submittedName>
</protein>
<sequence>MSRLVRLILILMLLISVPGTVYVWLMPVEYFQTWMIERANPDQYSQFAAHEQGQALTVLLRILLPLLAILTIAGFIFYPRVVQLATHSWQTLKQLTSLQQLGRTYLFRVLLISWFILGLVHFAGGVSRRIEDWPWYHFRAGSEMMPNISDSNRDVIRFVKEATEDDARILVLSDQKLFFLSYYLLPRKLFHPLHPESEFVLPKEFQQRQLKAYRLSDLDTDYLEQISPDYILEYYEGKDYLENDRLLEDTRWLEFMRSQYGPDYQPSFNVRLKKYQEPESLPDATPQKQEATP</sequence>
<keyword evidence="1" id="KW-0812">Transmembrane</keyword>
<evidence type="ECO:0000313" key="2">
    <source>
        <dbReference type="EMBL" id="HCO26872.1"/>
    </source>
</evidence>
<name>A0A3D3RFL5_9PLAN</name>
<dbReference type="AlphaFoldDB" id="A0A3D3RFL5"/>
<dbReference type="Proteomes" id="UP000263642">
    <property type="component" value="Unassembled WGS sequence"/>
</dbReference>
<reference evidence="2 3" key="1">
    <citation type="journal article" date="2018" name="Nat. Biotechnol.">
        <title>A standardized bacterial taxonomy based on genome phylogeny substantially revises the tree of life.</title>
        <authorList>
            <person name="Parks D.H."/>
            <person name="Chuvochina M."/>
            <person name="Waite D.W."/>
            <person name="Rinke C."/>
            <person name="Skarshewski A."/>
            <person name="Chaumeil P.A."/>
            <person name="Hugenholtz P."/>
        </authorList>
    </citation>
    <scope>NUCLEOTIDE SEQUENCE [LARGE SCALE GENOMIC DNA]</scope>
    <source>
        <strain evidence="2">UBA9375</strain>
    </source>
</reference>
<gene>
    <name evidence="2" type="ORF">DIT97_29120</name>
</gene>
<organism evidence="2 3">
    <name type="scientific">Gimesia maris</name>
    <dbReference type="NCBI Taxonomy" id="122"/>
    <lineage>
        <taxon>Bacteria</taxon>
        <taxon>Pseudomonadati</taxon>
        <taxon>Planctomycetota</taxon>
        <taxon>Planctomycetia</taxon>
        <taxon>Planctomycetales</taxon>
        <taxon>Planctomycetaceae</taxon>
        <taxon>Gimesia</taxon>
    </lineage>
</organism>
<keyword evidence="1" id="KW-0472">Membrane</keyword>
<feature type="transmembrane region" description="Helical" evidence="1">
    <location>
        <begin position="105"/>
        <end position="124"/>
    </location>
</feature>
<evidence type="ECO:0000313" key="3">
    <source>
        <dbReference type="Proteomes" id="UP000263642"/>
    </source>
</evidence>
<feature type="transmembrane region" description="Helical" evidence="1">
    <location>
        <begin position="7"/>
        <end position="25"/>
    </location>
</feature>